<evidence type="ECO:0000256" key="1">
    <source>
        <dbReference type="SAM" id="MobiDB-lite"/>
    </source>
</evidence>
<keyword evidence="3" id="KW-1185">Reference proteome</keyword>
<dbReference type="AlphaFoldDB" id="A0A835YRE8"/>
<organism evidence="2 3">
    <name type="scientific">Tribonema minus</name>
    <dbReference type="NCBI Taxonomy" id="303371"/>
    <lineage>
        <taxon>Eukaryota</taxon>
        <taxon>Sar</taxon>
        <taxon>Stramenopiles</taxon>
        <taxon>Ochrophyta</taxon>
        <taxon>PX clade</taxon>
        <taxon>Xanthophyceae</taxon>
        <taxon>Tribonematales</taxon>
        <taxon>Tribonemataceae</taxon>
        <taxon>Tribonema</taxon>
    </lineage>
</organism>
<dbReference type="Proteomes" id="UP000664859">
    <property type="component" value="Unassembled WGS sequence"/>
</dbReference>
<proteinExistence type="predicted"/>
<sequence>MKLLLPAFVRRMRERSQQHSAAAVAAPPPPAAAPPPPADAPPPPADAPPPPLAAAPLSAGIMMKTVAVWIAPNKAFLVSAAADYRVEDAIIKALASAGFGLNEIAQVTLDGEVLDPSNERALDTQLGDRRLDIMVKDLEFVEAEGRGGDAEVDKCIDALFRFTAGGELSRLSASALLLFASRAHDVPQDKTESGEVVNRYSQLPSVAHLFSGGGVSAAEFDKTVQQLLREQHGFLMSEKQLRHDVRRVQELLITHMRFAEFFQSPTRAYPTS</sequence>
<protein>
    <submittedName>
        <fullName evidence="2">Uncharacterized protein</fullName>
    </submittedName>
</protein>
<comment type="caution">
    <text evidence="2">The sequence shown here is derived from an EMBL/GenBank/DDBJ whole genome shotgun (WGS) entry which is preliminary data.</text>
</comment>
<feature type="compositionally biased region" description="Pro residues" evidence="1">
    <location>
        <begin position="26"/>
        <end position="51"/>
    </location>
</feature>
<feature type="region of interest" description="Disordered" evidence="1">
    <location>
        <begin position="14"/>
        <end position="51"/>
    </location>
</feature>
<accession>A0A835YRE8</accession>
<reference evidence="2" key="1">
    <citation type="submission" date="2021-02" db="EMBL/GenBank/DDBJ databases">
        <title>First Annotated Genome of the Yellow-green Alga Tribonema minus.</title>
        <authorList>
            <person name="Mahan K.M."/>
        </authorList>
    </citation>
    <scope>NUCLEOTIDE SEQUENCE</scope>
    <source>
        <strain evidence="2">UTEX B ZZ1240</strain>
    </source>
</reference>
<dbReference type="EMBL" id="JAFCMP010000412">
    <property type="protein sequence ID" value="KAG5180196.1"/>
    <property type="molecule type" value="Genomic_DNA"/>
</dbReference>
<name>A0A835YRE8_9STRA</name>
<gene>
    <name evidence="2" type="ORF">JKP88DRAFT_247074</name>
</gene>
<evidence type="ECO:0000313" key="2">
    <source>
        <dbReference type="EMBL" id="KAG5180196.1"/>
    </source>
</evidence>
<evidence type="ECO:0000313" key="3">
    <source>
        <dbReference type="Proteomes" id="UP000664859"/>
    </source>
</evidence>